<feature type="transmembrane region" description="Helical" evidence="1">
    <location>
        <begin position="53"/>
        <end position="75"/>
    </location>
</feature>
<evidence type="ECO:0000313" key="3">
    <source>
        <dbReference type="Proteomes" id="UP000002316"/>
    </source>
</evidence>
<accession>D0A3F6</accession>
<gene>
    <name evidence="2" type="ORF">TbgDal_X8910</name>
</gene>
<dbReference type="Proteomes" id="UP000002316">
    <property type="component" value="Chromosome 10"/>
</dbReference>
<name>D0A3F6_TRYB9</name>
<keyword evidence="1" id="KW-1133">Transmembrane helix</keyword>
<dbReference type="KEGG" id="tbg:TbgDal_X8910"/>
<dbReference type="GeneID" id="23866011"/>
<protein>
    <submittedName>
        <fullName evidence="2">Uncharacterized protein</fullName>
    </submittedName>
</protein>
<dbReference type="EMBL" id="FN554973">
    <property type="protein sequence ID" value="CBH15800.1"/>
    <property type="molecule type" value="Genomic_DNA"/>
</dbReference>
<dbReference type="AlphaFoldDB" id="D0A3F6"/>
<feature type="transmembrane region" description="Helical" evidence="1">
    <location>
        <begin position="12"/>
        <end position="32"/>
    </location>
</feature>
<organism evidence="2 3">
    <name type="scientific">Trypanosoma brucei gambiense (strain MHOM/CI/86/DAL972)</name>
    <dbReference type="NCBI Taxonomy" id="679716"/>
    <lineage>
        <taxon>Eukaryota</taxon>
        <taxon>Discoba</taxon>
        <taxon>Euglenozoa</taxon>
        <taxon>Kinetoplastea</taxon>
        <taxon>Metakinetoplastina</taxon>
        <taxon>Trypanosomatida</taxon>
        <taxon>Trypanosomatidae</taxon>
        <taxon>Trypanosoma</taxon>
    </lineage>
</organism>
<reference evidence="3" key="1">
    <citation type="journal article" date="2010" name="PLoS Negl. Trop. Dis.">
        <title>The genome sequence of Trypanosoma brucei gambiense, causative agent of chronic human african trypanosomiasis.</title>
        <authorList>
            <person name="Jackson A.P."/>
            <person name="Sanders M."/>
            <person name="Berry A."/>
            <person name="McQuillan J."/>
            <person name="Aslett M.A."/>
            <person name="Quail M.A."/>
            <person name="Chukualim B."/>
            <person name="Capewell P."/>
            <person name="MacLeod A."/>
            <person name="Melville S.E."/>
            <person name="Gibson W."/>
            <person name="Barry J.D."/>
            <person name="Berriman M."/>
            <person name="Hertz-Fowler C."/>
        </authorList>
    </citation>
    <scope>NUCLEOTIDE SEQUENCE [LARGE SCALE GENOMIC DNA]</scope>
    <source>
        <strain evidence="3">MHOM/CI/86/DAL972</strain>
    </source>
</reference>
<evidence type="ECO:0000313" key="2">
    <source>
        <dbReference type="EMBL" id="CBH15800.1"/>
    </source>
</evidence>
<evidence type="ECO:0000256" key="1">
    <source>
        <dbReference type="SAM" id="Phobius"/>
    </source>
</evidence>
<proteinExistence type="predicted"/>
<dbReference type="PROSITE" id="PS51257">
    <property type="entry name" value="PROKAR_LIPOPROTEIN"/>
    <property type="match status" value="1"/>
</dbReference>
<sequence length="130" mass="15060">MRFVAAPSQYFFYGCGVAIDLTAVFLPSLFLLSQRYLRCPALCAFYARHSRGWLRFFLEYFPLFFCVPLATLLFFKRNFPFLLGLFVCYSFVTECWATSFPSFSTCVARYVIGSVVLQHLRHTVAVTLQQ</sequence>
<keyword evidence="1" id="KW-0472">Membrane</keyword>
<dbReference type="RefSeq" id="XP_011778064.1">
    <property type="nucleotide sequence ID" value="XM_011779762.1"/>
</dbReference>
<keyword evidence="1" id="KW-0812">Transmembrane</keyword>